<keyword evidence="1" id="KW-0812">Transmembrane</keyword>
<accession>A0ABT1AYL9</accession>
<keyword evidence="3" id="KW-1185">Reference proteome</keyword>
<comment type="caution">
    <text evidence="2">The sequence shown here is derived from an EMBL/GenBank/DDBJ whole genome shotgun (WGS) entry which is preliminary data.</text>
</comment>
<dbReference type="RefSeq" id="WP_252741512.1">
    <property type="nucleotide sequence ID" value="NZ_JAMXIB010000007.1"/>
</dbReference>
<evidence type="ECO:0000256" key="1">
    <source>
        <dbReference type="SAM" id="Phobius"/>
    </source>
</evidence>
<feature type="transmembrane region" description="Helical" evidence="1">
    <location>
        <begin position="38"/>
        <end position="58"/>
    </location>
</feature>
<evidence type="ECO:0000313" key="2">
    <source>
        <dbReference type="EMBL" id="MCO5725134.1"/>
    </source>
</evidence>
<dbReference type="Proteomes" id="UP001206312">
    <property type="component" value="Unassembled WGS sequence"/>
</dbReference>
<organism evidence="2 3">
    <name type="scientific">Robiginitalea marina</name>
    <dbReference type="NCBI Taxonomy" id="2954105"/>
    <lineage>
        <taxon>Bacteria</taxon>
        <taxon>Pseudomonadati</taxon>
        <taxon>Bacteroidota</taxon>
        <taxon>Flavobacteriia</taxon>
        <taxon>Flavobacteriales</taxon>
        <taxon>Flavobacteriaceae</taxon>
        <taxon>Robiginitalea</taxon>
    </lineage>
</organism>
<keyword evidence="1" id="KW-1133">Transmembrane helix</keyword>
<sequence>MEFPIKPGSGGIAALIPMVFPITRWQNKNSYQAFYETANTYLVIAGVGLFIYKLYGYLSGH</sequence>
<dbReference type="EMBL" id="JAMXIB010000007">
    <property type="protein sequence ID" value="MCO5725134.1"/>
    <property type="molecule type" value="Genomic_DNA"/>
</dbReference>
<gene>
    <name evidence="2" type="ORF">NG653_09730</name>
</gene>
<reference evidence="2 3" key="1">
    <citation type="submission" date="2022-06" db="EMBL/GenBank/DDBJ databases">
        <authorList>
            <person name="Xuan X."/>
        </authorList>
    </citation>
    <scope>NUCLEOTIDE SEQUENCE [LARGE SCALE GENOMIC DNA]</scope>
    <source>
        <strain evidence="2 3">2V75</strain>
    </source>
</reference>
<proteinExistence type="predicted"/>
<evidence type="ECO:0000313" key="3">
    <source>
        <dbReference type="Proteomes" id="UP001206312"/>
    </source>
</evidence>
<protein>
    <submittedName>
        <fullName evidence="2">Uncharacterized protein</fullName>
    </submittedName>
</protein>
<keyword evidence="1" id="KW-0472">Membrane</keyword>
<name>A0ABT1AYL9_9FLAO</name>